<proteinExistence type="predicted"/>
<sequence>MSLGRWALEQACIQLVHWAAQPETAHWTLAVNVSAREFRQPDFVRQTIGIVAGSGARPDRLRLELTESMLLDDVDDVAAKMAQLRALGVRFSLDDFGTGYSSLSYLKRLPLCQLKIDRAFVKDAWCNPNDAAIARAIIGLAASLGLEVVAEGVETAAQRDFLVANGCRIFQGFLFGRPAPALDIVPQ</sequence>
<accession>A0A1E7X852</accession>
<evidence type="ECO:0000313" key="3">
    <source>
        <dbReference type="Proteomes" id="UP000175989"/>
    </source>
</evidence>
<comment type="caution">
    <text evidence="2">The sequence shown here is derived from an EMBL/GenBank/DDBJ whole genome shotgun (WGS) entry which is preliminary data.</text>
</comment>
<dbReference type="InterPro" id="IPR050706">
    <property type="entry name" value="Cyclic-di-GMP_PDE-like"/>
</dbReference>
<dbReference type="EMBL" id="LROM01000002">
    <property type="protein sequence ID" value="OFA09270.1"/>
    <property type="molecule type" value="Genomic_DNA"/>
</dbReference>
<dbReference type="CDD" id="cd01948">
    <property type="entry name" value="EAL"/>
    <property type="match status" value="1"/>
</dbReference>
<dbReference type="GO" id="GO:0071111">
    <property type="term" value="F:cyclic-guanylate-specific phosphodiesterase activity"/>
    <property type="evidence" value="ECO:0007669"/>
    <property type="project" value="InterPro"/>
</dbReference>
<dbReference type="SMART" id="SM00052">
    <property type="entry name" value="EAL"/>
    <property type="match status" value="1"/>
</dbReference>
<organism evidence="2 3">
    <name type="scientific">Duganella phyllosphaerae</name>
    <dbReference type="NCBI Taxonomy" id="762836"/>
    <lineage>
        <taxon>Bacteria</taxon>
        <taxon>Pseudomonadati</taxon>
        <taxon>Pseudomonadota</taxon>
        <taxon>Betaproteobacteria</taxon>
        <taxon>Burkholderiales</taxon>
        <taxon>Oxalobacteraceae</taxon>
        <taxon>Telluria group</taxon>
        <taxon>Duganella</taxon>
    </lineage>
</organism>
<gene>
    <name evidence="2" type="primary">cph2_1</name>
    <name evidence="2" type="ORF">DUPY_00480</name>
</gene>
<evidence type="ECO:0000313" key="2">
    <source>
        <dbReference type="EMBL" id="OFA09270.1"/>
    </source>
</evidence>
<protein>
    <submittedName>
        <fullName evidence="2">Phytochrome-like protein cph2</fullName>
    </submittedName>
</protein>
<dbReference type="InterPro" id="IPR001633">
    <property type="entry name" value="EAL_dom"/>
</dbReference>
<dbReference type="PROSITE" id="PS50883">
    <property type="entry name" value="EAL"/>
    <property type="match status" value="1"/>
</dbReference>
<dbReference type="Gene3D" id="3.20.20.450">
    <property type="entry name" value="EAL domain"/>
    <property type="match status" value="1"/>
</dbReference>
<dbReference type="Pfam" id="PF00563">
    <property type="entry name" value="EAL"/>
    <property type="match status" value="1"/>
</dbReference>
<dbReference type="SUPFAM" id="SSF141868">
    <property type="entry name" value="EAL domain-like"/>
    <property type="match status" value="1"/>
</dbReference>
<name>A0A1E7X852_9BURK</name>
<dbReference type="PANTHER" id="PTHR33121">
    <property type="entry name" value="CYCLIC DI-GMP PHOSPHODIESTERASE PDEF"/>
    <property type="match status" value="1"/>
</dbReference>
<dbReference type="PANTHER" id="PTHR33121:SF70">
    <property type="entry name" value="SIGNALING PROTEIN YKOW"/>
    <property type="match status" value="1"/>
</dbReference>
<dbReference type="InterPro" id="IPR035919">
    <property type="entry name" value="EAL_sf"/>
</dbReference>
<feature type="domain" description="EAL" evidence="1">
    <location>
        <begin position="1"/>
        <end position="187"/>
    </location>
</feature>
<keyword evidence="3" id="KW-1185">Reference proteome</keyword>
<dbReference type="Proteomes" id="UP000175989">
    <property type="component" value="Unassembled WGS sequence"/>
</dbReference>
<reference evidence="3" key="1">
    <citation type="journal article" date="2016" name="Front. Microbiol.">
        <title>Molecular Keys to the Janthinobacterium and Duganella spp. Interaction with the Plant Pathogen Fusarium graminearum.</title>
        <authorList>
            <person name="Haack F.S."/>
            <person name="Poehlein A."/>
            <person name="Kroger C."/>
            <person name="Voigt C.A."/>
            <person name="Piepenbring M."/>
            <person name="Bode H.B."/>
            <person name="Daniel R."/>
            <person name="Schafer W."/>
            <person name="Streit W.R."/>
        </authorList>
    </citation>
    <scope>NUCLEOTIDE SEQUENCE [LARGE SCALE GENOMIC DNA]</scope>
    <source>
        <strain evidence="3">T54</strain>
    </source>
</reference>
<dbReference type="AlphaFoldDB" id="A0A1E7X852"/>
<evidence type="ECO:0000259" key="1">
    <source>
        <dbReference type="PROSITE" id="PS50883"/>
    </source>
</evidence>